<dbReference type="EMBL" id="KB096365">
    <property type="protein sequence ID" value="ESO05427.1"/>
    <property type="molecule type" value="Genomic_DNA"/>
</dbReference>
<sequence>MYNVQNMHRMGSHAIYFIHTYATCNMPYFSACIFKLKNKHKKTTTLTLITNVSRVAYVASASHQQQNVSIIVNIGDDNFLSVPHSRFLSIQRCKLGDARLNCFANQHSRNWLQKHVSSTQNCRFRQTDKADSVITVIEQVDERSKQHHSLVVVRGPASNHSTEETAHRGKGAEIAHCCLFKQAFYLGLVCVRTMLPYFKSFVLLTLKRVIPPVPI</sequence>
<reference evidence="2" key="3">
    <citation type="submission" date="2015-06" db="UniProtKB">
        <authorList>
            <consortium name="EnsemblMetazoa"/>
        </authorList>
    </citation>
    <scope>IDENTIFICATION</scope>
</reference>
<dbReference type="CTD" id="20203811"/>
<protein>
    <submittedName>
        <fullName evidence="1 2">Uncharacterized protein</fullName>
    </submittedName>
</protein>
<dbReference type="RefSeq" id="XP_009016742.1">
    <property type="nucleotide sequence ID" value="XM_009018494.1"/>
</dbReference>
<dbReference type="EMBL" id="AMQM01003936">
    <property type="status" value="NOT_ANNOTATED_CDS"/>
    <property type="molecule type" value="Genomic_DNA"/>
</dbReference>
<dbReference type="GeneID" id="20203811"/>
<name>T1F4R2_HELRO</name>
<evidence type="ECO:0000313" key="1">
    <source>
        <dbReference type="EMBL" id="ESO05427.1"/>
    </source>
</evidence>
<organism evidence="2 3">
    <name type="scientific">Helobdella robusta</name>
    <name type="common">Californian leech</name>
    <dbReference type="NCBI Taxonomy" id="6412"/>
    <lineage>
        <taxon>Eukaryota</taxon>
        <taxon>Metazoa</taxon>
        <taxon>Spiralia</taxon>
        <taxon>Lophotrochozoa</taxon>
        <taxon>Annelida</taxon>
        <taxon>Clitellata</taxon>
        <taxon>Hirudinea</taxon>
        <taxon>Rhynchobdellida</taxon>
        <taxon>Glossiphoniidae</taxon>
        <taxon>Helobdella</taxon>
    </lineage>
</organism>
<keyword evidence="3" id="KW-1185">Reference proteome</keyword>
<dbReference type="EnsemblMetazoa" id="HelroT171829">
    <property type="protein sequence ID" value="HelroP171829"/>
    <property type="gene ID" value="HelroG171829"/>
</dbReference>
<accession>T1F4R2</accession>
<dbReference type="AlphaFoldDB" id="T1F4R2"/>
<dbReference type="HOGENOM" id="CLU_1284529_0_0_1"/>
<proteinExistence type="predicted"/>
<dbReference type="KEGG" id="hro:HELRODRAFT_171829"/>
<evidence type="ECO:0000313" key="2">
    <source>
        <dbReference type="EnsemblMetazoa" id="HelroP171829"/>
    </source>
</evidence>
<dbReference type="Proteomes" id="UP000015101">
    <property type="component" value="Unassembled WGS sequence"/>
</dbReference>
<evidence type="ECO:0000313" key="3">
    <source>
        <dbReference type="Proteomes" id="UP000015101"/>
    </source>
</evidence>
<gene>
    <name evidence="2" type="primary">20203811</name>
    <name evidence="1" type="ORF">HELRODRAFT_171829</name>
</gene>
<reference evidence="1 3" key="2">
    <citation type="journal article" date="2013" name="Nature">
        <title>Insights into bilaterian evolution from three spiralian genomes.</title>
        <authorList>
            <person name="Simakov O."/>
            <person name="Marletaz F."/>
            <person name="Cho S.J."/>
            <person name="Edsinger-Gonzales E."/>
            <person name="Havlak P."/>
            <person name="Hellsten U."/>
            <person name="Kuo D.H."/>
            <person name="Larsson T."/>
            <person name="Lv J."/>
            <person name="Arendt D."/>
            <person name="Savage R."/>
            <person name="Osoegawa K."/>
            <person name="de Jong P."/>
            <person name="Grimwood J."/>
            <person name="Chapman J.A."/>
            <person name="Shapiro H."/>
            <person name="Aerts A."/>
            <person name="Otillar R.P."/>
            <person name="Terry A.Y."/>
            <person name="Boore J.L."/>
            <person name="Grigoriev I.V."/>
            <person name="Lindberg D.R."/>
            <person name="Seaver E.C."/>
            <person name="Weisblat D.A."/>
            <person name="Putnam N.H."/>
            <person name="Rokhsar D.S."/>
        </authorList>
    </citation>
    <scope>NUCLEOTIDE SEQUENCE</scope>
</reference>
<dbReference type="InParanoid" id="T1F4R2"/>
<reference evidence="3" key="1">
    <citation type="submission" date="2012-12" db="EMBL/GenBank/DDBJ databases">
        <authorList>
            <person name="Hellsten U."/>
            <person name="Grimwood J."/>
            <person name="Chapman J.A."/>
            <person name="Shapiro H."/>
            <person name="Aerts A."/>
            <person name="Otillar R.P."/>
            <person name="Terry A.Y."/>
            <person name="Boore J.L."/>
            <person name="Simakov O."/>
            <person name="Marletaz F."/>
            <person name="Cho S.-J."/>
            <person name="Edsinger-Gonzales E."/>
            <person name="Havlak P."/>
            <person name="Kuo D.-H."/>
            <person name="Larsson T."/>
            <person name="Lv J."/>
            <person name="Arendt D."/>
            <person name="Savage R."/>
            <person name="Osoegawa K."/>
            <person name="de Jong P."/>
            <person name="Lindberg D.R."/>
            <person name="Seaver E.C."/>
            <person name="Weisblat D.A."/>
            <person name="Putnam N.H."/>
            <person name="Grigoriev I.V."/>
            <person name="Rokhsar D.S."/>
        </authorList>
    </citation>
    <scope>NUCLEOTIDE SEQUENCE</scope>
</reference>